<accession>A0A2T6ZJM7</accession>
<organism evidence="2 3">
    <name type="scientific">Tuber borchii</name>
    <name type="common">White truffle</name>
    <dbReference type="NCBI Taxonomy" id="42251"/>
    <lineage>
        <taxon>Eukaryota</taxon>
        <taxon>Fungi</taxon>
        <taxon>Dikarya</taxon>
        <taxon>Ascomycota</taxon>
        <taxon>Pezizomycotina</taxon>
        <taxon>Pezizomycetes</taxon>
        <taxon>Pezizales</taxon>
        <taxon>Tuberaceae</taxon>
        <taxon>Tuber</taxon>
    </lineage>
</organism>
<keyword evidence="3" id="KW-1185">Reference proteome</keyword>
<feature type="transmembrane region" description="Helical" evidence="1">
    <location>
        <begin position="70"/>
        <end position="91"/>
    </location>
</feature>
<dbReference type="Proteomes" id="UP000244722">
    <property type="component" value="Unassembled WGS sequence"/>
</dbReference>
<comment type="caution">
    <text evidence="2">The sequence shown here is derived from an EMBL/GenBank/DDBJ whole genome shotgun (WGS) entry which is preliminary data.</text>
</comment>
<sequence>MFWGRWRGGRLVRSEQWSREGFGCLFFSGFLVLLSFFFFSFFPFSPYSTLLLVARWFSFFFFFPPSACDVLFPFPHFFPFFLHFLLPLVLFRPSPSFGLL</sequence>
<proteinExistence type="predicted"/>
<evidence type="ECO:0008006" key="4">
    <source>
        <dbReference type="Google" id="ProtNLM"/>
    </source>
</evidence>
<evidence type="ECO:0000313" key="3">
    <source>
        <dbReference type="Proteomes" id="UP000244722"/>
    </source>
</evidence>
<keyword evidence="1" id="KW-0472">Membrane</keyword>
<keyword evidence="1" id="KW-0812">Transmembrane</keyword>
<gene>
    <name evidence="2" type="ORF">B9Z19DRAFT_1089804</name>
</gene>
<keyword evidence="1" id="KW-1133">Transmembrane helix</keyword>
<feature type="transmembrane region" description="Helical" evidence="1">
    <location>
        <begin position="21"/>
        <end position="41"/>
    </location>
</feature>
<evidence type="ECO:0000313" key="2">
    <source>
        <dbReference type="EMBL" id="PUU75697.1"/>
    </source>
</evidence>
<name>A0A2T6ZJM7_TUBBO</name>
<evidence type="ECO:0000256" key="1">
    <source>
        <dbReference type="SAM" id="Phobius"/>
    </source>
</evidence>
<dbReference type="AlphaFoldDB" id="A0A2T6ZJM7"/>
<reference evidence="2 3" key="1">
    <citation type="submission" date="2017-04" db="EMBL/GenBank/DDBJ databases">
        <title>Draft genome sequence of Tuber borchii Vittad., a whitish edible truffle.</title>
        <authorList>
            <consortium name="DOE Joint Genome Institute"/>
            <person name="Murat C."/>
            <person name="Kuo A."/>
            <person name="Barry K.W."/>
            <person name="Clum A."/>
            <person name="Dockter R.B."/>
            <person name="Fauchery L."/>
            <person name="Iotti M."/>
            <person name="Kohler A."/>
            <person name="Labutti K."/>
            <person name="Lindquist E.A."/>
            <person name="Lipzen A."/>
            <person name="Ohm R.A."/>
            <person name="Wang M."/>
            <person name="Grigoriev I.V."/>
            <person name="Zambonelli A."/>
            <person name="Martin F.M."/>
        </authorList>
    </citation>
    <scope>NUCLEOTIDE SEQUENCE [LARGE SCALE GENOMIC DNA]</scope>
    <source>
        <strain evidence="2 3">Tbo3840</strain>
    </source>
</reference>
<protein>
    <recommendedName>
        <fullName evidence="4">Transmembrane protein</fullName>
    </recommendedName>
</protein>
<dbReference type="EMBL" id="NESQ01000218">
    <property type="protein sequence ID" value="PUU75697.1"/>
    <property type="molecule type" value="Genomic_DNA"/>
</dbReference>